<gene>
    <name evidence="1" type="ORF">CY34DRAFT_813898</name>
</gene>
<evidence type="ECO:0000313" key="1">
    <source>
        <dbReference type="EMBL" id="KIK33020.1"/>
    </source>
</evidence>
<protein>
    <submittedName>
        <fullName evidence="1">Uncharacterized protein</fullName>
    </submittedName>
</protein>
<organism evidence="1 2">
    <name type="scientific">Suillus luteus UH-Slu-Lm8-n1</name>
    <dbReference type="NCBI Taxonomy" id="930992"/>
    <lineage>
        <taxon>Eukaryota</taxon>
        <taxon>Fungi</taxon>
        <taxon>Dikarya</taxon>
        <taxon>Basidiomycota</taxon>
        <taxon>Agaricomycotina</taxon>
        <taxon>Agaricomycetes</taxon>
        <taxon>Agaricomycetidae</taxon>
        <taxon>Boletales</taxon>
        <taxon>Suillineae</taxon>
        <taxon>Suillaceae</taxon>
        <taxon>Suillus</taxon>
    </lineage>
</organism>
<sequence>MDKTVNNLLFTAHSVLVALPEKGVSMNNSFARSLISWNQPDTYSQSSRFQRCWFKVTGAAKNSACCPTFLIQLQSKA</sequence>
<dbReference type="Proteomes" id="UP000054485">
    <property type="component" value="Unassembled WGS sequence"/>
</dbReference>
<proteinExistence type="predicted"/>
<keyword evidence="2" id="KW-1185">Reference proteome</keyword>
<reference evidence="2" key="2">
    <citation type="submission" date="2015-01" db="EMBL/GenBank/DDBJ databases">
        <title>Evolutionary Origins and Diversification of the Mycorrhizal Mutualists.</title>
        <authorList>
            <consortium name="DOE Joint Genome Institute"/>
            <consortium name="Mycorrhizal Genomics Consortium"/>
            <person name="Kohler A."/>
            <person name="Kuo A."/>
            <person name="Nagy L.G."/>
            <person name="Floudas D."/>
            <person name="Copeland A."/>
            <person name="Barry K.W."/>
            <person name="Cichocki N."/>
            <person name="Veneault-Fourrey C."/>
            <person name="LaButti K."/>
            <person name="Lindquist E.A."/>
            <person name="Lipzen A."/>
            <person name="Lundell T."/>
            <person name="Morin E."/>
            <person name="Murat C."/>
            <person name="Riley R."/>
            <person name="Ohm R."/>
            <person name="Sun H."/>
            <person name="Tunlid A."/>
            <person name="Henrissat B."/>
            <person name="Grigoriev I.V."/>
            <person name="Hibbett D.S."/>
            <person name="Martin F."/>
        </authorList>
    </citation>
    <scope>NUCLEOTIDE SEQUENCE [LARGE SCALE GENOMIC DNA]</scope>
    <source>
        <strain evidence="2">UH-Slu-Lm8-n1</strain>
    </source>
</reference>
<dbReference type="InParanoid" id="A0A0C9Z6D6"/>
<dbReference type="HOGENOM" id="CLU_2639762_0_0_1"/>
<name>A0A0C9Z6D6_9AGAM</name>
<accession>A0A0C9Z6D6</accession>
<evidence type="ECO:0000313" key="2">
    <source>
        <dbReference type="Proteomes" id="UP000054485"/>
    </source>
</evidence>
<dbReference type="AlphaFoldDB" id="A0A0C9Z6D6"/>
<reference evidence="1 2" key="1">
    <citation type="submission" date="2014-04" db="EMBL/GenBank/DDBJ databases">
        <authorList>
            <consortium name="DOE Joint Genome Institute"/>
            <person name="Kuo A."/>
            <person name="Ruytinx J."/>
            <person name="Rineau F."/>
            <person name="Colpaert J."/>
            <person name="Kohler A."/>
            <person name="Nagy L.G."/>
            <person name="Floudas D."/>
            <person name="Copeland A."/>
            <person name="Barry K.W."/>
            <person name="Cichocki N."/>
            <person name="Veneault-Fourrey C."/>
            <person name="LaButti K."/>
            <person name="Lindquist E.A."/>
            <person name="Lipzen A."/>
            <person name="Lundell T."/>
            <person name="Morin E."/>
            <person name="Murat C."/>
            <person name="Sun H."/>
            <person name="Tunlid A."/>
            <person name="Henrissat B."/>
            <person name="Grigoriev I.V."/>
            <person name="Hibbett D.S."/>
            <person name="Martin F."/>
            <person name="Nordberg H.P."/>
            <person name="Cantor M.N."/>
            <person name="Hua S.X."/>
        </authorList>
    </citation>
    <scope>NUCLEOTIDE SEQUENCE [LARGE SCALE GENOMIC DNA]</scope>
    <source>
        <strain evidence="1 2">UH-Slu-Lm8-n1</strain>
    </source>
</reference>
<dbReference type="EMBL" id="KN836049">
    <property type="protein sequence ID" value="KIK33020.1"/>
    <property type="molecule type" value="Genomic_DNA"/>
</dbReference>